<dbReference type="EMBL" id="MU394316">
    <property type="protein sequence ID" value="KAI6086373.1"/>
    <property type="molecule type" value="Genomic_DNA"/>
</dbReference>
<proteinExistence type="predicted"/>
<dbReference type="Proteomes" id="UP001497680">
    <property type="component" value="Unassembled WGS sequence"/>
</dbReference>
<accession>A0ACC0D158</accession>
<name>A0ACC0D158_9PEZI</name>
<comment type="caution">
    <text evidence="1">The sequence shown here is derived from an EMBL/GenBank/DDBJ whole genome shotgun (WGS) entry which is preliminary data.</text>
</comment>
<evidence type="ECO:0000313" key="2">
    <source>
        <dbReference type="Proteomes" id="UP001497680"/>
    </source>
</evidence>
<gene>
    <name evidence="1" type="ORF">F4821DRAFT_238587</name>
</gene>
<evidence type="ECO:0000313" key="1">
    <source>
        <dbReference type="EMBL" id="KAI6086373.1"/>
    </source>
</evidence>
<reference evidence="1 2" key="1">
    <citation type="journal article" date="2022" name="New Phytol.">
        <title>Ecological generalism drives hyperdiversity of secondary metabolite gene clusters in xylarialean endophytes.</title>
        <authorList>
            <person name="Franco M.E.E."/>
            <person name="Wisecaver J.H."/>
            <person name="Arnold A.E."/>
            <person name="Ju Y.M."/>
            <person name="Slot J.C."/>
            <person name="Ahrendt S."/>
            <person name="Moore L.P."/>
            <person name="Eastman K.E."/>
            <person name="Scott K."/>
            <person name="Konkel Z."/>
            <person name="Mondo S.J."/>
            <person name="Kuo A."/>
            <person name="Hayes R.D."/>
            <person name="Haridas S."/>
            <person name="Andreopoulos B."/>
            <person name="Riley R."/>
            <person name="LaButti K."/>
            <person name="Pangilinan J."/>
            <person name="Lipzen A."/>
            <person name="Amirebrahimi M."/>
            <person name="Yan J."/>
            <person name="Adam C."/>
            <person name="Keymanesh K."/>
            <person name="Ng V."/>
            <person name="Louie K."/>
            <person name="Northen T."/>
            <person name="Drula E."/>
            <person name="Henrissat B."/>
            <person name="Hsieh H.M."/>
            <person name="Youens-Clark K."/>
            <person name="Lutzoni F."/>
            <person name="Miadlikowska J."/>
            <person name="Eastwood D.C."/>
            <person name="Hamelin R.C."/>
            <person name="Grigoriev I.V."/>
            <person name="U'Ren J.M."/>
        </authorList>
    </citation>
    <scope>NUCLEOTIDE SEQUENCE [LARGE SCALE GENOMIC DNA]</scope>
    <source>
        <strain evidence="1 2">ER1909</strain>
    </source>
</reference>
<organism evidence="1 2">
    <name type="scientific">Hypoxylon rubiginosum</name>
    <dbReference type="NCBI Taxonomy" id="110542"/>
    <lineage>
        <taxon>Eukaryota</taxon>
        <taxon>Fungi</taxon>
        <taxon>Dikarya</taxon>
        <taxon>Ascomycota</taxon>
        <taxon>Pezizomycotina</taxon>
        <taxon>Sordariomycetes</taxon>
        <taxon>Xylariomycetidae</taxon>
        <taxon>Xylariales</taxon>
        <taxon>Hypoxylaceae</taxon>
        <taxon>Hypoxylon</taxon>
    </lineage>
</organism>
<protein>
    <submittedName>
        <fullName evidence="1">Uncharacterized protein</fullName>
    </submittedName>
</protein>
<keyword evidence="2" id="KW-1185">Reference proteome</keyword>
<sequence>MSPAEGPTVPEDRLKRSDEGTVSSKPRQSLKFDPEYARWRAPFGEKTRVPPCATPLAFRRFNDIFMRAVWALLPPQPSIIRTRHKCASYDGAEFEITRFATAGQMEDETALQPAVLYLHGGAMVAMSVEIFAPRLANLAVESGVQIFAVEYRLAPEHPHPTPIEDCYAALTWVSTHAVELHVDPTRIGLMGDSAGGGLAAGVTLMARDRQLRPPVKQQILIYPMLDDRSTAALSRATPASPLEDFATIPNSIIMMCWEAYVGKEKAGKEDADVSPYAAPGRASDLRGLPSTYIDVGGLDLFRDECASFATRLAAADVEVEFHMFPGLPHGFESASDIGATKRAAEGRIRWMRNL</sequence>